<evidence type="ECO:0000256" key="6">
    <source>
        <dbReference type="SAM" id="Phobius"/>
    </source>
</evidence>
<dbReference type="GO" id="GO:0005886">
    <property type="term" value="C:plasma membrane"/>
    <property type="evidence" value="ECO:0007669"/>
    <property type="project" value="TreeGrafter"/>
</dbReference>
<feature type="compositionally biased region" description="Low complexity" evidence="5">
    <location>
        <begin position="67"/>
        <end position="77"/>
    </location>
</feature>
<feature type="region of interest" description="Disordered" evidence="5">
    <location>
        <begin position="252"/>
        <end position="279"/>
    </location>
</feature>
<evidence type="ECO:0000256" key="4">
    <source>
        <dbReference type="ARBA" id="ARBA00023136"/>
    </source>
</evidence>
<keyword evidence="2 6" id="KW-0812">Transmembrane</keyword>
<evidence type="ECO:0000256" key="5">
    <source>
        <dbReference type="SAM" id="MobiDB-lite"/>
    </source>
</evidence>
<dbReference type="Gene3D" id="1.20.1070.10">
    <property type="entry name" value="Rhodopsin 7-helix transmembrane proteins"/>
    <property type="match status" value="1"/>
</dbReference>
<evidence type="ECO:0000313" key="7">
    <source>
        <dbReference type="Ensembl" id="ENSCMUP00000031893.1"/>
    </source>
</evidence>
<comment type="subcellular location">
    <subcellularLocation>
        <location evidence="1">Membrane</location>
        <topology evidence="1">Multi-pass membrane protein</topology>
    </subcellularLocation>
</comment>
<dbReference type="AlphaFoldDB" id="A0A8U7NCC6"/>
<organism evidence="7 8">
    <name type="scientific">Corvus moneduloides</name>
    <name type="common">New Caledonian crow</name>
    <dbReference type="NCBI Taxonomy" id="1196302"/>
    <lineage>
        <taxon>Eukaryota</taxon>
        <taxon>Metazoa</taxon>
        <taxon>Chordata</taxon>
        <taxon>Craniata</taxon>
        <taxon>Vertebrata</taxon>
        <taxon>Euteleostomi</taxon>
        <taxon>Archelosauria</taxon>
        <taxon>Archosauria</taxon>
        <taxon>Dinosauria</taxon>
        <taxon>Saurischia</taxon>
        <taxon>Theropoda</taxon>
        <taxon>Coelurosauria</taxon>
        <taxon>Aves</taxon>
        <taxon>Neognathae</taxon>
        <taxon>Neoaves</taxon>
        <taxon>Telluraves</taxon>
        <taxon>Australaves</taxon>
        <taxon>Passeriformes</taxon>
        <taxon>Corvoidea</taxon>
        <taxon>Corvidae</taxon>
        <taxon>Corvus</taxon>
    </lineage>
</organism>
<feature type="transmembrane region" description="Helical" evidence="6">
    <location>
        <begin position="601"/>
        <end position="624"/>
    </location>
</feature>
<reference evidence="8" key="1">
    <citation type="submission" date="2019-10" db="EMBL/GenBank/DDBJ databases">
        <title>Corvus moneduloides (New Caledonian crow) genome, bCorMon1, primary haplotype.</title>
        <authorList>
            <person name="Rutz C."/>
            <person name="Fungtammasan C."/>
            <person name="Mountcastle J."/>
            <person name="Formenti G."/>
            <person name="Chow W."/>
            <person name="Howe K."/>
            <person name="Steele M.P."/>
            <person name="Fernandes J."/>
            <person name="Gilbert M.T.P."/>
            <person name="Fedrigo O."/>
            <person name="Jarvis E.D."/>
            <person name="Gemmell N."/>
        </authorList>
    </citation>
    <scope>NUCLEOTIDE SEQUENCE [LARGE SCALE GENOMIC DNA]</scope>
</reference>
<dbReference type="Proteomes" id="UP000694553">
    <property type="component" value="Unassembled WGS sequence"/>
</dbReference>
<dbReference type="SUPFAM" id="SSF81321">
    <property type="entry name" value="Family A G protein-coupled receptor-like"/>
    <property type="match status" value="1"/>
</dbReference>
<feature type="transmembrane region" description="Helical" evidence="6">
    <location>
        <begin position="418"/>
        <end position="438"/>
    </location>
</feature>
<dbReference type="InterPro" id="IPR017452">
    <property type="entry name" value="GPCR_Rhodpsn_7TM"/>
</dbReference>
<feature type="region of interest" description="Disordered" evidence="5">
    <location>
        <begin position="142"/>
        <end position="171"/>
    </location>
</feature>
<evidence type="ECO:0000256" key="2">
    <source>
        <dbReference type="ARBA" id="ARBA00022692"/>
    </source>
</evidence>
<reference evidence="7" key="2">
    <citation type="submission" date="2025-08" db="UniProtKB">
        <authorList>
            <consortium name="Ensembl"/>
        </authorList>
    </citation>
    <scope>IDENTIFICATION</scope>
</reference>
<sequence length="658" mass="69329">MVHSCTFSPGLAPEWMQRSLALRIPGWLGGKGPQSPSSASPAMAGTPPTVPGCSSPNVQPGLGHCQGSRGSPSCSGHPGPGPAHPPSQQFPIPNLPSSPALWHWEAIPWLLALHALAPVPLQLSWSPFRPCKGLSALPGASPLQGNIPSSPSLAPEQRGSSPGAAPGPLWTLQQDGELSAALPVLFPHSQCAQGHPSAHLGSPAPGADPAPLPGLAPSWLLLGKLLLPRPGRFLRLRRGRVPQTGVGRARAAAAAGAASIHPGKSREGSGLPPPAMAKAQERPPALSDIQVLALTGVTLPAALLSLLGSGSVLAVTSWQGRCCHIQLRPLFLLTLADFLAATALLGTGTIPLLPAPLSVPAYAACPYGRMLTTTSYAVSFLMVVVYAFESHRTVLGGRARPPAALQERSRCLERAWQAIPYILAWLVPALTLLAQLIARGTSVADIAPVVPWDGRGSNDTFSLYCSSCLLLIHPNQDICSQSGGGKNAGLEEKIIFLLYLLLVLGCCSVRSRLWGFWGVPSAPLTPGPPPQLLYRRVRLRCRGNAALPLLSLDRDGGFGGRSGRSVSKASLYFQLVFLLCWTPAFLLTILSFTSISPASLFVLYVSTALSVSLQGFLHCLVYAWMRENFRREVLARSPPLQSPGGIQAFYDDSLEAAP</sequence>
<protein>
    <submittedName>
        <fullName evidence="7">Uncharacterized protein</fullName>
    </submittedName>
</protein>
<feature type="region of interest" description="Disordered" evidence="5">
    <location>
        <begin position="27"/>
        <end position="92"/>
    </location>
</feature>
<feature type="transmembrane region" description="Helical" evidence="6">
    <location>
        <begin position="330"/>
        <end position="350"/>
    </location>
</feature>
<feature type="transmembrane region" description="Helical" evidence="6">
    <location>
        <begin position="370"/>
        <end position="388"/>
    </location>
</feature>
<dbReference type="GO" id="GO:0004930">
    <property type="term" value="F:G protein-coupled receptor activity"/>
    <property type="evidence" value="ECO:0007669"/>
    <property type="project" value="TreeGrafter"/>
</dbReference>
<dbReference type="GO" id="GO:0007189">
    <property type="term" value="P:adenylate cyclase-activating G protein-coupled receptor signaling pathway"/>
    <property type="evidence" value="ECO:0007669"/>
    <property type="project" value="TreeGrafter"/>
</dbReference>
<evidence type="ECO:0000313" key="8">
    <source>
        <dbReference type="Proteomes" id="UP000694553"/>
    </source>
</evidence>
<evidence type="ECO:0000256" key="1">
    <source>
        <dbReference type="ARBA" id="ARBA00004141"/>
    </source>
</evidence>
<name>A0A8U7NCC6_CORMO</name>
<keyword evidence="3 6" id="KW-1133">Transmembrane helix</keyword>
<proteinExistence type="predicted"/>
<keyword evidence="8" id="KW-1185">Reference proteome</keyword>
<dbReference type="PANTHER" id="PTHR23112:SF0">
    <property type="entry name" value="TRANSMEMBRANE PROTEIN 116"/>
    <property type="match status" value="1"/>
</dbReference>
<feature type="transmembrane region" description="Helical" evidence="6">
    <location>
        <begin position="494"/>
        <end position="513"/>
    </location>
</feature>
<dbReference type="Ensembl" id="ENSCMUT00000036752.1">
    <property type="protein sequence ID" value="ENSCMUP00000031893.1"/>
    <property type="gene ID" value="ENSCMUG00000017262.1"/>
</dbReference>
<evidence type="ECO:0000256" key="3">
    <source>
        <dbReference type="ARBA" id="ARBA00022989"/>
    </source>
</evidence>
<reference evidence="7" key="3">
    <citation type="submission" date="2025-09" db="UniProtKB">
        <authorList>
            <consortium name="Ensembl"/>
        </authorList>
    </citation>
    <scope>IDENTIFICATION</scope>
</reference>
<feature type="compositionally biased region" description="Low complexity" evidence="5">
    <location>
        <begin position="33"/>
        <end position="47"/>
    </location>
</feature>
<dbReference type="PROSITE" id="PS50262">
    <property type="entry name" value="G_PROTEIN_RECEP_F1_2"/>
    <property type="match status" value="1"/>
</dbReference>
<dbReference type="PANTHER" id="PTHR23112">
    <property type="entry name" value="G PROTEIN-COUPLED RECEPTOR 157-RELATED"/>
    <property type="match status" value="1"/>
</dbReference>
<feature type="transmembrane region" description="Helical" evidence="6">
    <location>
        <begin position="571"/>
        <end position="595"/>
    </location>
</feature>
<feature type="compositionally biased region" description="Polar residues" evidence="5">
    <location>
        <begin position="143"/>
        <end position="152"/>
    </location>
</feature>
<feature type="transmembrane region" description="Helical" evidence="6">
    <location>
        <begin position="291"/>
        <end position="318"/>
    </location>
</feature>
<keyword evidence="4 6" id="KW-0472">Membrane</keyword>
<gene>
    <name evidence="7" type="primary">LOC116442552</name>
</gene>
<accession>A0A8U7NCC6</accession>